<feature type="region of interest" description="Disordered" evidence="16">
    <location>
        <begin position="143"/>
        <end position="166"/>
    </location>
</feature>
<feature type="modified residue" description="N6-(pyridoxal phosphate)lysine" evidence="15">
    <location>
        <position position="399"/>
    </location>
</feature>
<comment type="similarity">
    <text evidence="4">Belongs to the radical SAM superfamily. KamA family.</text>
</comment>
<dbReference type="SFLD" id="SFLDS00029">
    <property type="entry name" value="Radical_SAM"/>
    <property type="match status" value="1"/>
</dbReference>
<dbReference type="Gene3D" id="6.10.140.1170">
    <property type="match status" value="1"/>
</dbReference>
<evidence type="ECO:0000256" key="10">
    <source>
        <dbReference type="ARBA" id="ARBA00022898"/>
    </source>
</evidence>
<dbReference type="InterPro" id="IPR025895">
    <property type="entry name" value="LAM_C_dom"/>
</dbReference>
<feature type="region of interest" description="Disordered" evidence="16">
    <location>
        <begin position="1"/>
        <end position="62"/>
    </location>
</feature>
<dbReference type="InterPro" id="IPR058240">
    <property type="entry name" value="rSAM_sf"/>
</dbReference>
<protein>
    <recommendedName>
        <fullName evidence="6">L-lysine 2,3-aminomutase</fullName>
        <ecNumber evidence="5">5.4.3.2</ecNumber>
    </recommendedName>
</protein>
<dbReference type="Pfam" id="PF04055">
    <property type="entry name" value="Radical_SAM"/>
    <property type="match status" value="1"/>
</dbReference>
<dbReference type="GO" id="GO:0051539">
    <property type="term" value="F:4 iron, 4 sulfur cluster binding"/>
    <property type="evidence" value="ECO:0007669"/>
    <property type="project" value="UniProtKB-KW"/>
</dbReference>
<evidence type="ECO:0000256" key="3">
    <source>
        <dbReference type="ARBA" id="ARBA00001966"/>
    </source>
</evidence>
<evidence type="ECO:0000256" key="15">
    <source>
        <dbReference type="PIRSR" id="PIRSR603739-50"/>
    </source>
</evidence>
<feature type="compositionally biased region" description="Pro residues" evidence="16">
    <location>
        <begin position="27"/>
        <end position="42"/>
    </location>
</feature>
<dbReference type="Pfam" id="PF12544">
    <property type="entry name" value="LAM_C"/>
    <property type="match status" value="1"/>
</dbReference>
<dbReference type="NCBIfam" id="TIGR00238">
    <property type="entry name" value="KamA family radical SAM protein"/>
    <property type="match status" value="1"/>
</dbReference>
<evidence type="ECO:0000256" key="1">
    <source>
        <dbReference type="ARBA" id="ARBA00000911"/>
    </source>
</evidence>
<keyword evidence="8" id="KW-0949">S-adenosyl-L-methionine</keyword>
<dbReference type="InterPro" id="IPR013785">
    <property type="entry name" value="Aldolase_TIM"/>
</dbReference>
<accession>A0A831ZZD9</accession>
<reference evidence="18" key="1">
    <citation type="journal article" date="2020" name="mSystems">
        <title>Genome- and Community-Level Interaction Insights into Carbon Utilization and Element Cycling Functions of Hydrothermarchaeota in Hydrothermal Sediment.</title>
        <authorList>
            <person name="Zhou Z."/>
            <person name="Liu Y."/>
            <person name="Xu W."/>
            <person name="Pan J."/>
            <person name="Luo Z.H."/>
            <person name="Li M."/>
        </authorList>
    </citation>
    <scope>NUCLEOTIDE SEQUENCE [LARGE SCALE GENOMIC DNA]</scope>
    <source>
        <strain evidence="18">SpSt-456</strain>
    </source>
</reference>
<feature type="binding site" evidence="14">
    <location>
        <position position="192"/>
    </location>
    <ligand>
        <name>[4Fe-4S] cluster</name>
        <dbReference type="ChEBI" id="CHEBI:49883"/>
        <note>4Fe-4S-S-AdoMet</note>
    </ligand>
</feature>
<keyword evidence="13" id="KW-0413">Isomerase</keyword>
<dbReference type="AlphaFoldDB" id="A0A831ZZD9"/>
<dbReference type="CDD" id="cd01335">
    <property type="entry name" value="Radical_SAM"/>
    <property type="match status" value="1"/>
</dbReference>
<dbReference type="EC" id="5.4.3.2" evidence="5"/>
<evidence type="ECO:0000256" key="5">
    <source>
        <dbReference type="ARBA" id="ARBA00012144"/>
    </source>
</evidence>
<keyword evidence="12 14" id="KW-0411">Iron-sulfur</keyword>
<evidence type="ECO:0000256" key="16">
    <source>
        <dbReference type="SAM" id="MobiDB-lite"/>
    </source>
</evidence>
<evidence type="ECO:0000256" key="13">
    <source>
        <dbReference type="ARBA" id="ARBA00023235"/>
    </source>
</evidence>
<evidence type="ECO:0000256" key="6">
    <source>
        <dbReference type="ARBA" id="ARBA00022363"/>
    </source>
</evidence>
<feature type="binding site" evidence="14">
    <location>
        <position position="189"/>
    </location>
    <ligand>
        <name>[4Fe-4S] cluster</name>
        <dbReference type="ChEBI" id="CHEBI:49883"/>
        <note>4Fe-4S-S-AdoMet</note>
    </ligand>
</feature>
<dbReference type="PROSITE" id="PS51918">
    <property type="entry name" value="RADICAL_SAM"/>
    <property type="match status" value="1"/>
</dbReference>
<dbReference type="InterPro" id="IPR007197">
    <property type="entry name" value="rSAM"/>
</dbReference>
<dbReference type="SFLD" id="SFLDF00283">
    <property type="entry name" value="L-lysine_2_3-aminomutase_(LAM"/>
    <property type="match status" value="1"/>
</dbReference>
<dbReference type="InterPro" id="IPR022459">
    <property type="entry name" value="Lysine_aminomutase"/>
</dbReference>
<feature type="domain" description="Radical SAM core" evidence="17">
    <location>
        <begin position="171"/>
        <end position="385"/>
    </location>
</feature>
<dbReference type="PANTHER" id="PTHR30538">
    <property type="entry name" value="LYSINE 2,3-AMINOMUTASE-RELATED"/>
    <property type="match status" value="1"/>
</dbReference>
<evidence type="ECO:0000256" key="4">
    <source>
        <dbReference type="ARBA" id="ARBA00008703"/>
    </source>
</evidence>
<dbReference type="EMBL" id="DSTK01000012">
    <property type="protein sequence ID" value="HFK96435.1"/>
    <property type="molecule type" value="Genomic_DNA"/>
</dbReference>
<evidence type="ECO:0000256" key="8">
    <source>
        <dbReference type="ARBA" id="ARBA00022691"/>
    </source>
</evidence>
<feature type="compositionally biased region" description="Polar residues" evidence="16">
    <location>
        <begin position="1"/>
        <end position="13"/>
    </location>
</feature>
<dbReference type="InterPro" id="IPR003739">
    <property type="entry name" value="Lys_aminomutase/Glu_NH3_mut"/>
</dbReference>
<keyword evidence="9 14" id="KW-0479">Metal-binding</keyword>
<feature type="binding site" evidence="14">
    <location>
        <position position="185"/>
    </location>
    <ligand>
        <name>[4Fe-4S] cluster</name>
        <dbReference type="ChEBI" id="CHEBI:49883"/>
        <note>4Fe-4S-S-AdoMet</note>
    </ligand>
</feature>
<evidence type="ECO:0000256" key="2">
    <source>
        <dbReference type="ARBA" id="ARBA00001933"/>
    </source>
</evidence>
<evidence type="ECO:0000256" key="11">
    <source>
        <dbReference type="ARBA" id="ARBA00023004"/>
    </source>
</evidence>
<dbReference type="PANTHER" id="PTHR30538:SF1">
    <property type="entry name" value="L-LYSINE 2,3-AMINOMUTASE"/>
    <property type="match status" value="1"/>
</dbReference>
<dbReference type="GO" id="GO:0050066">
    <property type="term" value="F:L-lysine 2,3-aminomutase activity"/>
    <property type="evidence" value="ECO:0007669"/>
    <property type="project" value="UniProtKB-EC"/>
</dbReference>
<comment type="cofactor">
    <cofactor evidence="3">
        <name>[4Fe-4S] cluster</name>
        <dbReference type="ChEBI" id="CHEBI:49883"/>
    </cofactor>
</comment>
<evidence type="ECO:0000256" key="12">
    <source>
        <dbReference type="ARBA" id="ARBA00023014"/>
    </source>
</evidence>
<evidence type="ECO:0000313" key="18">
    <source>
        <dbReference type="EMBL" id="HFK96435.1"/>
    </source>
</evidence>
<evidence type="ECO:0000256" key="9">
    <source>
        <dbReference type="ARBA" id="ARBA00022723"/>
    </source>
</evidence>
<keyword evidence="11" id="KW-0408">Iron</keyword>
<dbReference type="PIRSF" id="PIRSF004911">
    <property type="entry name" value="DUF160"/>
    <property type="match status" value="1"/>
</dbReference>
<keyword evidence="7 14" id="KW-0004">4Fe-4S</keyword>
<dbReference type="GO" id="GO:0046872">
    <property type="term" value="F:metal ion binding"/>
    <property type="evidence" value="ECO:0007669"/>
    <property type="project" value="UniProtKB-KW"/>
</dbReference>
<comment type="cofactor">
    <cofactor evidence="2 15">
        <name>pyridoxal 5'-phosphate</name>
        <dbReference type="ChEBI" id="CHEBI:597326"/>
    </cofactor>
</comment>
<organism evidence="18">
    <name type="scientific">Desulfacinum infernum</name>
    <dbReference type="NCBI Taxonomy" id="35837"/>
    <lineage>
        <taxon>Bacteria</taxon>
        <taxon>Pseudomonadati</taxon>
        <taxon>Thermodesulfobacteriota</taxon>
        <taxon>Syntrophobacteria</taxon>
        <taxon>Syntrophobacterales</taxon>
        <taxon>Syntrophobacteraceae</taxon>
        <taxon>Desulfacinum</taxon>
    </lineage>
</organism>
<proteinExistence type="inferred from homology"/>
<evidence type="ECO:0000256" key="14">
    <source>
        <dbReference type="PIRSR" id="PIRSR004911-1"/>
    </source>
</evidence>
<sequence length="450" mass="50565">MENTDRTWQQDASSFCEDSSEAEEPPSEPPGADPEEPSPFPRRAPRRAGQRSAAMPIGSHSKTFKKKHFPQVSLSLWNDWHWQVQHRFRSLNGLSRILHLTDAEKEALRDATSRFPVAITPYYASLLDAADPAQPLRRSVVPLPQEWMRSPGESDDPLGEDKDSPVPGLVHRYPDRVLFLVTGFCSTYCRYCTRSRVVGRHGAGGHSSRRQWEKALDYIQATPAVRDVLISGGDPLTLADDALGWLLGRLRAIRHVEVIRIGTKVPAVLPQRITRDLARLLRRFHPLWMSLHFTHPDELTPETAEACARLADAGIPLGSQTVLLQGINDEIQTMKDLFQGLMRLRVRPYYLYQCDPISGSAHFRTTIRRGLEIMDGLRGHTSGYAVPSYVVDAPGGGGKIPLLPDYVQGVEGDDLVLRNYEHRLFRYPKAFEAPAEPCRVVRGAFSERGR</sequence>
<comment type="catalytic activity">
    <reaction evidence="1">
        <text>L-lysine = (3S)-3,6-diaminohexanoate</text>
        <dbReference type="Rhea" id="RHEA:19177"/>
        <dbReference type="ChEBI" id="CHEBI:32551"/>
        <dbReference type="ChEBI" id="CHEBI:57434"/>
        <dbReference type="EC" id="5.4.3.2"/>
    </reaction>
</comment>
<dbReference type="SFLD" id="SFLDG01070">
    <property type="entry name" value="PLP-dependent"/>
    <property type="match status" value="1"/>
</dbReference>
<dbReference type="SUPFAM" id="SSF102114">
    <property type="entry name" value="Radical SAM enzymes"/>
    <property type="match status" value="1"/>
</dbReference>
<gene>
    <name evidence="18" type="ORF">ENS06_03805</name>
</gene>
<evidence type="ECO:0000259" key="17">
    <source>
        <dbReference type="PROSITE" id="PS51918"/>
    </source>
</evidence>
<keyword evidence="10 15" id="KW-0663">Pyridoxal phosphate</keyword>
<evidence type="ECO:0000256" key="7">
    <source>
        <dbReference type="ARBA" id="ARBA00022485"/>
    </source>
</evidence>
<dbReference type="Gene3D" id="3.20.20.70">
    <property type="entry name" value="Aldolase class I"/>
    <property type="match status" value="1"/>
</dbReference>
<comment type="caution">
    <text evidence="18">The sequence shown here is derived from an EMBL/GenBank/DDBJ whole genome shotgun (WGS) entry which is preliminary data.</text>
</comment>
<name>A0A831ZZD9_9BACT</name>